<feature type="chain" id="PRO_5035893881" description="EGF-like domain-containing protein" evidence="5">
    <location>
        <begin position="19"/>
        <end position="1555"/>
    </location>
</feature>
<evidence type="ECO:0000256" key="2">
    <source>
        <dbReference type="PROSITE-ProRule" id="PRU00076"/>
    </source>
</evidence>
<dbReference type="SUPFAM" id="SSF49899">
    <property type="entry name" value="Concanavalin A-like lectins/glucanases"/>
    <property type="match status" value="4"/>
</dbReference>
<feature type="domain" description="Laminin G" evidence="6">
    <location>
        <begin position="242"/>
        <end position="415"/>
    </location>
</feature>
<dbReference type="PROSITE" id="PS50025">
    <property type="entry name" value="LAM_G_DOMAIN"/>
    <property type="match status" value="4"/>
</dbReference>
<reference evidence="8" key="2">
    <citation type="submission" date="2022-06" db="UniProtKB">
        <authorList>
            <consortium name="EnsemblMetazoa"/>
        </authorList>
    </citation>
    <scope>IDENTIFICATION</scope>
</reference>
<dbReference type="Proteomes" id="UP000024404">
    <property type="component" value="Unassembled WGS sequence"/>
</dbReference>
<dbReference type="Pfam" id="PF02210">
    <property type="entry name" value="Laminin_G_2"/>
    <property type="match status" value="2"/>
</dbReference>
<feature type="domain" description="Laminin G" evidence="6">
    <location>
        <begin position="1177"/>
        <end position="1389"/>
    </location>
</feature>
<keyword evidence="4" id="KW-0472">Membrane</keyword>
<dbReference type="InterPro" id="IPR050372">
    <property type="entry name" value="Neurexin-related_CASP"/>
</dbReference>
<dbReference type="AlphaFoldDB" id="A0A8R1XSC0"/>
<feature type="disulfide bond" evidence="2">
    <location>
        <begin position="520"/>
        <end position="529"/>
    </location>
</feature>
<evidence type="ECO:0000313" key="8">
    <source>
        <dbReference type="EnsemblMetazoa" id="OVOC1667.1"/>
    </source>
</evidence>
<feature type="transmembrane region" description="Helical" evidence="4">
    <location>
        <begin position="1438"/>
        <end position="1460"/>
    </location>
</feature>
<dbReference type="SUPFAM" id="SSF56496">
    <property type="entry name" value="Fibrinogen C-terminal domain-like"/>
    <property type="match status" value="1"/>
</dbReference>
<dbReference type="PROSITE" id="PS00022">
    <property type="entry name" value="EGF_1"/>
    <property type="match status" value="1"/>
</dbReference>
<feature type="region of interest" description="Disordered" evidence="3">
    <location>
        <begin position="1468"/>
        <end position="1494"/>
    </location>
</feature>
<feature type="signal peptide" evidence="5">
    <location>
        <begin position="1"/>
        <end position="18"/>
    </location>
</feature>
<dbReference type="InterPro" id="IPR013320">
    <property type="entry name" value="ConA-like_dom_sf"/>
</dbReference>
<keyword evidence="4" id="KW-1133">Transmembrane helix</keyword>
<evidence type="ECO:0000256" key="5">
    <source>
        <dbReference type="SAM" id="SignalP"/>
    </source>
</evidence>
<dbReference type="EnsemblMetazoa" id="OVOC1667.1">
    <property type="protein sequence ID" value="OVOC1667.1"/>
    <property type="gene ID" value="WBGene00238476"/>
</dbReference>
<feature type="domain" description="Laminin G" evidence="6">
    <location>
        <begin position="912"/>
        <end position="1133"/>
    </location>
</feature>
<dbReference type="PROSITE" id="PS50026">
    <property type="entry name" value="EGF_3"/>
    <property type="match status" value="1"/>
</dbReference>
<dbReference type="InterPro" id="IPR001791">
    <property type="entry name" value="Laminin_G"/>
</dbReference>
<evidence type="ECO:0000313" key="9">
    <source>
        <dbReference type="Proteomes" id="UP000024404"/>
    </source>
</evidence>
<dbReference type="CDD" id="cd00110">
    <property type="entry name" value="LamG"/>
    <property type="match status" value="3"/>
</dbReference>
<comment type="caution">
    <text evidence="2">Lacks conserved residue(s) required for the propagation of feature annotation.</text>
</comment>
<feature type="domain" description="Laminin G" evidence="6">
    <location>
        <begin position="717"/>
        <end position="873"/>
    </location>
</feature>
<accession>A0A8R1XSC0</accession>
<dbReference type="PANTHER" id="PTHR15036:SF94">
    <property type="entry name" value="INTESTINAL NEUREXIN-LIKE"/>
    <property type="match status" value="1"/>
</dbReference>
<proteinExistence type="predicted"/>
<keyword evidence="1 2" id="KW-1015">Disulfide bond</keyword>
<keyword evidence="4" id="KW-0812">Transmembrane</keyword>
<evidence type="ECO:0000259" key="6">
    <source>
        <dbReference type="PROSITE" id="PS50025"/>
    </source>
</evidence>
<dbReference type="Gene3D" id="2.60.120.1000">
    <property type="match status" value="1"/>
</dbReference>
<reference evidence="9" key="1">
    <citation type="submission" date="2013-10" db="EMBL/GenBank/DDBJ databases">
        <title>Genome sequencing of Onchocerca volvulus.</title>
        <authorList>
            <person name="Cotton J."/>
            <person name="Tsai J."/>
            <person name="Stanley E."/>
            <person name="Tracey A."/>
            <person name="Holroyd N."/>
            <person name="Lustigman S."/>
            <person name="Berriman M."/>
        </authorList>
    </citation>
    <scope>NUCLEOTIDE SEQUENCE</scope>
</reference>
<dbReference type="PANTHER" id="PTHR15036">
    <property type="entry name" value="PIKACHURIN-LIKE PROTEIN"/>
    <property type="match status" value="1"/>
</dbReference>
<evidence type="ECO:0000259" key="7">
    <source>
        <dbReference type="PROSITE" id="PS50026"/>
    </source>
</evidence>
<keyword evidence="9" id="KW-1185">Reference proteome</keyword>
<dbReference type="PROSITE" id="PS01186">
    <property type="entry name" value="EGF_2"/>
    <property type="match status" value="1"/>
</dbReference>
<organism evidence="8 9">
    <name type="scientific">Onchocerca volvulus</name>
    <dbReference type="NCBI Taxonomy" id="6282"/>
    <lineage>
        <taxon>Eukaryota</taxon>
        <taxon>Metazoa</taxon>
        <taxon>Ecdysozoa</taxon>
        <taxon>Nematoda</taxon>
        <taxon>Chromadorea</taxon>
        <taxon>Rhabditida</taxon>
        <taxon>Spirurina</taxon>
        <taxon>Spiruromorpha</taxon>
        <taxon>Filarioidea</taxon>
        <taxon>Onchocercidae</taxon>
        <taxon>Onchocerca</taxon>
    </lineage>
</organism>
<keyword evidence="5" id="KW-0732">Signal</keyword>
<dbReference type="SMART" id="SM00282">
    <property type="entry name" value="LamG"/>
    <property type="match status" value="4"/>
</dbReference>
<evidence type="ECO:0000256" key="4">
    <source>
        <dbReference type="SAM" id="Phobius"/>
    </source>
</evidence>
<dbReference type="SMART" id="SM00181">
    <property type="entry name" value="EGF"/>
    <property type="match status" value="4"/>
</dbReference>
<dbReference type="InterPro" id="IPR036056">
    <property type="entry name" value="Fibrinogen-like_C"/>
</dbReference>
<dbReference type="InterPro" id="IPR000742">
    <property type="entry name" value="EGF"/>
</dbReference>
<protein>
    <recommendedName>
        <fullName evidence="10">EGF-like domain-containing protein</fullName>
    </recommendedName>
</protein>
<sequence length="1555" mass="175816">MIYYGFLFLIILHSFLNAQIEIPAQVVTLLDKKSYVQYEFIDWNYPDDGSQLILPIRFRTRSIDGRLITLSAQGMEETLLILSAYIENAAIFVDLTDGQGKLIKKTKKQLTGANNGKEFSMSIQLNLENKMLKIIYGEGTIDSYDFIDDIKVEKYMQLGITTGSYDGIDGIIGCVTIVGLTIGNRLIFEFDEITRSEKIRANCDSLCSNEQCNKGTCIDLFHTTVCDCRGTYQSGKRCDETMKTLNVSWDQYISYKIDDDESQPTIISIDFKTHVNEGLIIHGTILSLETNEPIGKLKLALIYGQLRLTIANLAEISFDNVTLDSDKFNQISLEFEYNANIIHMILNGEEKSVNLNTDDENYHIRFDNELFFCAGDIEVGLSGCLRGIYVDYFDVIDGYTKGSAKVNTNAELRSCDGNGLSTMKTPETEILPLLDIGKKLLNEITDEQMNENDTGSEYKLESDHEPEHIENDKNAAFKDEIPLKVSKELQTKQFCENDEAINCKNSIECLKKDDTPVCVCRKGFVGASCQFSLLPWNCDQIFREGNTISGMYIIDPDGSGPLPETYAYCENGKTIVTHNMPDSTIIHSKDLDDIHMIVNYKLFNDELLQSLKNHSESCSQAIQYTCRMAPLNFDKMKTWFTSISNEFFGGLGGVDGTCPCQDAKCAKCNCDSGGVTVDHGVMAGSQVPIRGIYGLNDPSVDKGYMTLGPLICAGSAGQSAAYTMTVRKRFNSIEIGTWDGGMLSFEFRTYLESATILSSTDEIITITMIERTFYLQIDSQINLALIPQSRKNDGYWHRIIVDIRDGSVRFSVDDTVMTTIIKPHSFSNIHLSIGGGRYGFLGCIRQIYLNDKLQEVHRILQGECMNQCESYDCQHESRCEEDFISDTVHCVCKNAIVHSGHLCQNSINYGTEVSFHDSKEAFLKAENITIANALKQRIIFSFRTDQRDALLIYLHDQLYNFVQVHLSDHSRIILTLNFNRSIYRCEVIAKIGNEYSRMKWIQVMIFQWSDSVELNVNDEICQIARERFLSNNFIKKFEITHDMEDIIQPPVSPVTEQDVTIKYSYILLFVAGVPTEIHFGNLEPIYRSTIPNLLGCMRGLMIGEKLIDMRNQYFWSHYPTKPGLIKFGCEMGCNKIEHLCKNGGHCLVDWMAAKNAENIVSCNCARTSYYGEYCDEDNGAYFAGDSILVLKTAEIFEKVIFDWNEIGEQTLSFAFSTTKSTKPTKLAKPQTLATIYFTHNKIMQIILCKNGSINIGITSTDVSFVYTFPYNYNDGYRHYFHARFRTNKSLKVTIDSWKYDFPSDLTASLSLASAIRFSFGGSYIADISDMKRSDKKTVKYNFTGCLSNIDIDVNVARMRLKPILYLYKSEFEFADSVTIIGNKIQLGACNSFLIPGSLPPILNTVTAPVWDSPFVTESFRRSKNYDAKDIEGIEKTEWWIIPFLIALILLIILVTGFLLCKRKQRQQQWTPPKDPEKNVSSKSPENSPLLTGSDNEKRSLIVENDFALPEPDQQLDTTLLNQNANDFQSTESQDTSLTPKTVITLQPEAKSRVGL</sequence>
<evidence type="ECO:0000256" key="3">
    <source>
        <dbReference type="SAM" id="MobiDB-lite"/>
    </source>
</evidence>
<feature type="domain" description="EGF-like" evidence="7">
    <location>
        <begin position="491"/>
        <end position="530"/>
    </location>
</feature>
<evidence type="ECO:0000256" key="1">
    <source>
        <dbReference type="ARBA" id="ARBA00023157"/>
    </source>
</evidence>
<feature type="compositionally biased region" description="Polar residues" evidence="3">
    <location>
        <begin position="1480"/>
        <end position="1493"/>
    </location>
</feature>
<name>A0A8R1XSC0_ONCVO</name>
<dbReference type="EMBL" id="CMVM020000049">
    <property type="status" value="NOT_ANNOTATED_CDS"/>
    <property type="molecule type" value="Genomic_DNA"/>
</dbReference>
<evidence type="ECO:0008006" key="10">
    <source>
        <dbReference type="Google" id="ProtNLM"/>
    </source>
</evidence>
<dbReference type="Gene3D" id="2.60.120.200">
    <property type="match status" value="4"/>
</dbReference>
<keyword evidence="2" id="KW-0245">EGF-like domain</keyword>